<dbReference type="Proteomes" id="UP000274920">
    <property type="component" value="Unassembled WGS sequence"/>
</dbReference>
<feature type="region of interest" description="Disordered" evidence="1">
    <location>
        <begin position="1"/>
        <end position="25"/>
    </location>
</feature>
<organism evidence="2 3">
    <name type="scientific">Schaedlerella arabinosiphila</name>
    <dbReference type="NCBI Taxonomy" id="2044587"/>
    <lineage>
        <taxon>Bacteria</taxon>
        <taxon>Bacillati</taxon>
        <taxon>Bacillota</taxon>
        <taxon>Clostridia</taxon>
        <taxon>Lachnospirales</taxon>
        <taxon>Lachnospiraceae</taxon>
        <taxon>Schaedlerella</taxon>
    </lineage>
</organism>
<name>A0A3R8JSK2_9FIRM</name>
<dbReference type="EMBL" id="RHJS01000002">
    <property type="protein sequence ID" value="RRK35006.1"/>
    <property type="molecule type" value="Genomic_DNA"/>
</dbReference>
<comment type="caution">
    <text evidence="2">The sequence shown here is derived from an EMBL/GenBank/DDBJ whole genome shotgun (WGS) entry which is preliminary data.</text>
</comment>
<evidence type="ECO:0000313" key="2">
    <source>
        <dbReference type="EMBL" id="RRK35006.1"/>
    </source>
</evidence>
<evidence type="ECO:0000256" key="1">
    <source>
        <dbReference type="SAM" id="MobiDB-lite"/>
    </source>
</evidence>
<reference evidence="2" key="1">
    <citation type="submission" date="2018-10" db="EMBL/GenBank/DDBJ databases">
        <title>Schaedlerella arabinophila gen. nov. sp. nov., isolated from the mouse intestinal tract and comparative analysis with the genome of the closely related altered Schaedler flora strain ASF502.</title>
        <authorList>
            <person name="Miyake S."/>
            <person name="Soh M."/>
            <person name="Seedorf H."/>
        </authorList>
    </citation>
    <scope>NUCLEOTIDE SEQUENCE [LARGE SCALE GENOMIC DNA]</scope>
    <source>
        <strain evidence="2">DSM 106076</strain>
    </source>
</reference>
<keyword evidence="3" id="KW-1185">Reference proteome</keyword>
<sequence length="63" mass="6664">MILDEGGKNKFSGPEIHSRFSIGAPSAPITDSDGYLVKGPNGHDWVPLGMTSGTTKKKGMQDC</sequence>
<proteinExistence type="predicted"/>
<protein>
    <submittedName>
        <fullName evidence="2">Uncharacterized protein</fullName>
    </submittedName>
</protein>
<evidence type="ECO:0000313" key="3">
    <source>
        <dbReference type="Proteomes" id="UP000274920"/>
    </source>
</evidence>
<gene>
    <name evidence="2" type="ORF">EBB54_29480</name>
</gene>
<accession>A0A3R8JSK2</accession>
<dbReference type="AlphaFoldDB" id="A0A3R8JSK2"/>